<dbReference type="STRING" id="1533.SAMN05443638_11826"/>
<keyword evidence="9" id="KW-1185">Reference proteome</keyword>
<gene>
    <name evidence="8" type="ORF">SAMN05443638_11826</name>
</gene>
<evidence type="ECO:0000313" key="8">
    <source>
        <dbReference type="EMBL" id="SHE92612.1"/>
    </source>
</evidence>
<evidence type="ECO:0000256" key="3">
    <source>
        <dbReference type="ARBA" id="ARBA00022475"/>
    </source>
</evidence>
<dbReference type="RefSeq" id="WP_072896627.1">
    <property type="nucleotide sequence ID" value="NZ_FQVM01000018.1"/>
</dbReference>
<protein>
    <recommendedName>
        <fullName evidence="10">Permease</fullName>
    </recommendedName>
</protein>
<feature type="transmembrane region" description="Helical" evidence="7">
    <location>
        <begin position="15"/>
        <end position="37"/>
    </location>
</feature>
<dbReference type="EMBL" id="FQVM01000018">
    <property type="protein sequence ID" value="SHE92612.1"/>
    <property type="molecule type" value="Genomic_DNA"/>
</dbReference>
<evidence type="ECO:0000256" key="4">
    <source>
        <dbReference type="ARBA" id="ARBA00022692"/>
    </source>
</evidence>
<feature type="transmembrane region" description="Helical" evidence="7">
    <location>
        <begin position="225"/>
        <end position="243"/>
    </location>
</feature>
<feature type="transmembrane region" description="Helical" evidence="7">
    <location>
        <begin position="278"/>
        <end position="298"/>
    </location>
</feature>
<accession>A0A1M4XHI7</accession>
<feature type="transmembrane region" description="Helical" evidence="7">
    <location>
        <begin position="318"/>
        <end position="340"/>
    </location>
</feature>
<dbReference type="OrthoDB" id="9810876at2"/>
<name>A0A1M4XHI7_9CLOT</name>
<dbReference type="Pfam" id="PF03773">
    <property type="entry name" value="ArsP_1"/>
    <property type="match status" value="1"/>
</dbReference>
<dbReference type="PANTHER" id="PTHR34184:SF4">
    <property type="entry name" value="UPF0718 PROTEIN YCGR"/>
    <property type="match status" value="1"/>
</dbReference>
<dbReference type="InterPro" id="IPR052923">
    <property type="entry name" value="UPF0718"/>
</dbReference>
<feature type="transmembrane region" description="Helical" evidence="7">
    <location>
        <begin position="90"/>
        <end position="114"/>
    </location>
</feature>
<comment type="subcellular location">
    <subcellularLocation>
        <location evidence="1">Cell membrane</location>
        <topology evidence="1">Multi-pass membrane protein</topology>
    </subcellularLocation>
</comment>
<proteinExistence type="inferred from homology"/>
<evidence type="ECO:0000256" key="7">
    <source>
        <dbReference type="SAM" id="Phobius"/>
    </source>
</evidence>
<keyword evidence="5 7" id="KW-1133">Transmembrane helix</keyword>
<sequence length="346" mass="38463">MIYLKNKTDLSKKDLKIIIILFLCLLISSPIGISRIFKIDFTFIENFSTIFISIILEAIPFILLGSFVSSLIQIFVSEDFIERILPKNKFLGILGASIIGLILPICECSIIPIVKKLVKKGVPLGIAITFMLSVPIVNTTVLISTYYAFYNKPIVVVLRTVLGLATAIIVGSIITFANDKEALKKDKENIINRCSCGCEYNIGGYLNLSKTKIILNHTTNELLNTTTYLIIGSFISSLFQCVISKNSIISLGQSTTLSIIVMMILAFVLSICSEADAFVVRTFISQFTLGSILGFLVFGPMIDIKNSIMLFFTFKTKFVIKLIIYIFLIVYIFSSFINLITKLGVI</sequence>
<comment type="similarity">
    <text evidence="2">Belongs to the UPF0718 family.</text>
</comment>
<evidence type="ECO:0008006" key="10">
    <source>
        <dbReference type="Google" id="ProtNLM"/>
    </source>
</evidence>
<reference evidence="8 9" key="1">
    <citation type="submission" date="2016-11" db="EMBL/GenBank/DDBJ databases">
        <authorList>
            <person name="Jaros S."/>
            <person name="Januszkiewicz K."/>
            <person name="Wedrychowicz H."/>
        </authorList>
    </citation>
    <scope>NUCLEOTIDE SEQUENCE [LARGE SCALE GENOMIC DNA]</scope>
    <source>
        <strain evidence="8 9">DSM 2631</strain>
    </source>
</reference>
<feature type="transmembrane region" description="Helical" evidence="7">
    <location>
        <begin position="255"/>
        <end position="272"/>
    </location>
</feature>
<evidence type="ECO:0000256" key="2">
    <source>
        <dbReference type="ARBA" id="ARBA00006386"/>
    </source>
</evidence>
<feature type="transmembrane region" description="Helical" evidence="7">
    <location>
        <begin position="126"/>
        <end position="149"/>
    </location>
</feature>
<keyword evidence="6 7" id="KW-0472">Membrane</keyword>
<feature type="transmembrane region" description="Helical" evidence="7">
    <location>
        <begin position="49"/>
        <end position="69"/>
    </location>
</feature>
<keyword evidence="4 7" id="KW-0812">Transmembrane</keyword>
<evidence type="ECO:0000256" key="6">
    <source>
        <dbReference type="ARBA" id="ARBA00023136"/>
    </source>
</evidence>
<evidence type="ECO:0000256" key="1">
    <source>
        <dbReference type="ARBA" id="ARBA00004651"/>
    </source>
</evidence>
<evidence type="ECO:0000313" key="9">
    <source>
        <dbReference type="Proteomes" id="UP000184035"/>
    </source>
</evidence>
<evidence type="ECO:0000256" key="5">
    <source>
        <dbReference type="ARBA" id="ARBA00022989"/>
    </source>
</evidence>
<organism evidence="8 9">
    <name type="scientific">Clostridium fallax</name>
    <dbReference type="NCBI Taxonomy" id="1533"/>
    <lineage>
        <taxon>Bacteria</taxon>
        <taxon>Bacillati</taxon>
        <taxon>Bacillota</taxon>
        <taxon>Clostridia</taxon>
        <taxon>Eubacteriales</taxon>
        <taxon>Clostridiaceae</taxon>
        <taxon>Clostridium</taxon>
    </lineage>
</organism>
<feature type="transmembrane region" description="Helical" evidence="7">
    <location>
        <begin position="156"/>
        <end position="177"/>
    </location>
</feature>
<keyword evidence="3" id="KW-1003">Cell membrane</keyword>
<dbReference type="GO" id="GO:0005886">
    <property type="term" value="C:plasma membrane"/>
    <property type="evidence" value="ECO:0007669"/>
    <property type="project" value="UniProtKB-SubCell"/>
</dbReference>
<dbReference type="Proteomes" id="UP000184035">
    <property type="component" value="Unassembled WGS sequence"/>
</dbReference>
<dbReference type="AlphaFoldDB" id="A0A1M4XHI7"/>
<dbReference type="InterPro" id="IPR005524">
    <property type="entry name" value="DUF318"/>
</dbReference>
<dbReference type="PANTHER" id="PTHR34184">
    <property type="entry name" value="UPF0718 PROTEIN YCGR"/>
    <property type="match status" value="1"/>
</dbReference>